<sequence length="143" mass="15509">MKQVYPTFTYLLVLFVLLVTAGALVEAQKCKPSGKVKGKKPPKNDFEEGGDGGGPSECDGRYHDDDTPMVALSTGLFSNKKRCRHHITINGNGRSVKALVVDHCDSTMGCDDEHGYQPPCANNIVDASKAVWKALGVNEKDKE</sequence>
<gene>
    <name evidence="1" type="ORF">POPTR_003G126400v4</name>
</gene>
<comment type="caution">
    <text evidence="1">The sequence shown here is derived from an EMBL/GenBank/DDBJ whole genome shotgun (WGS) entry which is preliminary data.</text>
</comment>
<name>A0ACC0T977_POPTR</name>
<keyword evidence="2" id="KW-1185">Reference proteome</keyword>
<dbReference type="EMBL" id="CM009292">
    <property type="protein sequence ID" value="KAI9398109.1"/>
    <property type="molecule type" value="Genomic_DNA"/>
</dbReference>
<protein>
    <submittedName>
        <fullName evidence="1">Uncharacterized protein</fullName>
    </submittedName>
</protein>
<evidence type="ECO:0000313" key="1">
    <source>
        <dbReference type="EMBL" id="KAI9398109.1"/>
    </source>
</evidence>
<evidence type="ECO:0000313" key="2">
    <source>
        <dbReference type="Proteomes" id="UP000006729"/>
    </source>
</evidence>
<organism evidence="1 2">
    <name type="scientific">Populus trichocarpa</name>
    <name type="common">Western balsam poplar</name>
    <name type="synonym">Populus balsamifera subsp. trichocarpa</name>
    <dbReference type="NCBI Taxonomy" id="3694"/>
    <lineage>
        <taxon>Eukaryota</taxon>
        <taxon>Viridiplantae</taxon>
        <taxon>Streptophyta</taxon>
        <taxon>Embryophyta</taxon>
        <taxon>Tracheophyta</taxon>
        <taxon>Spermatophyta</taxon>
        <taxon>Magnoliopsida</taxon>
        <taxon>eudicotyledons</taxon>
        <taxon>Gunneridae</taxon>
        <taxon>Pentapetalae</taxon>
        <taxon>rosids</taxon>
        <taxon>fabids</taxon>
        <taxon>Malpighiales</taxon>
        <taxon>Salicaceae</taxon>
        <taxon>Saliceae</taxon>
        <taxon>Populus</taxon>
    </lineage>
</organism>
<dbReference type="Proteomes" id="UP000006729">
    <property type="component" value="Chromosome 3"/>
</dbReference>
<reference evidence="1 2" key="1">
    <citation type="journal article" date="2006" name="Science">
        <title>The genome of black cottonwood, Populus trichocarpa (Torr. &amp; Gray).</title>
        <authorList>
            <person name="Tuskan G.A."/>
            <person name="Difazio S."/>
            <person name="Jansson S."/>
            <person name="Bohlmann J."/>
            <person name="Grigoriev I."/>
            <person name="Hellsten U."/>
            <person name="Putnam N."/>
            <person name="Ralph S."/>
            <person name="Rombauts S."/>
            <person name="Salamov A."/>
            <person name="Schein J."/>
            <person name="Sterck L."/>
            <person name="Aerts A."/>
            <person name="Bhalerao R.R."/>
            <person name="Bhalerao R.P."/>
            <person name="Blaudez D."/>
            <person name="Boerjan W."/>
            <person name="Brun A."/>
            <person name="Brunner A."/>
            <person name="Busov V."/>
            <person name="Campbell M."/>
            <person name="Carlson J."/>
            <person name="Chalot M."/>
            <person name="Chapman J."/>
            <person name="Chen G.L."/>
            <person name="Cooper D."/>
            <person name="Coutinho P.M."/>
            <person name="Couturier J."/>
            <person name="Covert S."/>
            <person name="Cronk Q."/>
            <person name="Cunningham R."/>
            <person name="Davis J."/>
            <person name="Degroeve S."/>
            <person name="Dejardin A."/>
            <person name="Depamphilis C."/>
            <person name="Detter J."/>
            <person name="Dirks B."/>
            <person name="Dubchak I."/>
            <person name="Duplessis S."/>
            <person name="Ehlting J."/>
            <person name="Ellis B."/>
            <person name="Gendler K."/>
            <person name="Goodstein D."/>
            <person name="Gribskov M."/>
            <person name="Grimwood J."/>
            <person name="Groover A."/>
            <person name="Gunter L."/>
            <person name="Hamberger B."/>
            <person name="Heinze B."/>
            <person name="Helariutta Y."/>
            <person name="Henrissat B."/>
            <person name="Holligan D."/>
            <person name="Holt R."/>
            <person name="Huang W."/>
            <person name="Islam-Faridi N."/>
            <person name="Jones S."/>
            <person name="Jones-Rhoades M."/>
            <person name="Jorgensen R."/>
            <person name="Joshi C."/>
            <person name="Kangasjarvi J."/>
            <person name="Karlsson J."/>
            <person name="Kelleher C."/>
            <person name="Kirkpatrick R."/>
            <person name="Kirst M."/>
            <person name="Kohler A."/>
            <person name="Kalluri U."/>
            <person name="Larimer F."/>
            <person name="Leebens-Mack J."/>
            <person name="Leple J.C."/>
            <person name="Locascio P."/>
            <person name="Lou Y."/>
            <person name="Lucas S."/>
            <person name="Martin F."/>
            <person name="Montanini B."/>
            <person name="Napoli C."/>
            <person name="Nelson D.R."/>
            <person name="Nelson C."/>
            <person name="Nieminen K."/>
            <person name="Nilsson O."/>
            <person name="Pereda V."/>
            <person name="Peter G."/>
            <person name="Philippe R."/>
            <person name="Pilate G."/>
            <person name="Poliakov A."/>
            <person name="Razumovskaya J."/>
            <person name="Richardson P."/>
            <person name="Rinaldi C."/>
            <person name="Ritland K."/>
            <person name="Rouze P."/>
            <person name="Ryaboy D."/>
            <person name="Schmutz J."/>
            <person name="Schrader J."/>
            <person name="Segerman B."/>
            <person name="Shin H."/>
            <person name="Siddiqui A."/>
            <person name="Sterky F."/>
            <person name="Terry A."/>
            <person name="Tsai C.J."/>
            <person name="Uberbacher E."/>
            <person name="Unneberg P."/>
            <person name="Vahala J."/>
            <person name="Wall K."/>
            <person name="Wessler S."/>
            <person name="Yang G."/>
            <person name="Yin T."/>
            <person name="Douglas C."/>
            <person name="Marra M."/>
            <person name="Sandberg G."/>
            <person name="Van de Peer Y."/>
            <person name="Rokhsar D."/>
        </authorList>
    </citation>
    <scope>NUCLEOTIDE SEQUENCE [LARGE SCALE GENOMIC DNA]</scope>
    <source>
        <strain evidence="2">cv. Nisqually</strain>
    </source>
</reference>
<accession>A0ACC0T977</accession>
<proteinExistence type="predicted"/>